<sequence>MQQKCVFSLITHDNSEVVVPADFVDQSEMLSNYAKTQPQENGAEEEQQAKFVMTDKAPFTNKFHLELIFEFLRLYKREQPHETPEEGASDVRLGKGESNSEEPNFESTMPEWALDLFSKQSKNDLFLTMNSANYFGIGPFVTLSAAFVCFQIMKKGAEEAAEYLNLELDPNSAEEMRKLMGEMGQAREEQAKQEKASYSAKEKKEKDEARRRAEAEARAAAELENQKEDE</sequence>
<name>A0A183BHR5_GLOPA</name>
<feature type="region of interest" description="Disordered" evidence="1">
    <location>
        <begin position="80"/>
        <end position="107"/>
    </location>
</feature>
<reference evidence="2" key="1">
    <citation type="submission" date="2013-12" db="EMBL/GenBank/DDBJ databases">
        <authorList>
            <person name="Aslett M."/>
        </authorList>
    </citation>
    <scope>NUCLEOTIDE SEQUENCE [LARGE SCALE GENOMIC DNA]</scope>
    <source>
        <strain evidence="2">Lindley</strain>
    </source>
</reference>
<keyword evidence="2" id="KW-1185">Reference proteome</keyword>
<protein>
    <submittedName>
        <fullName evidence="3">Skp1 domain-containing protein</fullName>
    </submittedName>
</protein>
<feature type="region of interest" description="Disordered" evidence="1">
    <location>
        <begin position="179"/>
        <end position="230"/>
    </location>
</feature>
<evidence type="ECO:0000313" key="2">
    <source>
        <dbReference type="Proteomes" id="UP000050741"/>
    </source>
</evidence>
<dbReference type="GO" id="GO:0006511">
    <property type="term" value="P:ubiquitin-dependent protein catabolic process"/>
    <property type="evidence" value="ECO:0007669"/>
    <property type="project" value="InterPro"/>
</dbReference>
<dbReference type="AlphaFoldDB" id="A0A183BHR5"/>
<accession>A0A183BHR5</accession>
<evidence type="ECO:0000313" key="3">
    <source>
        <dbReference type="WBParaSite" id="GPLIN_000014300"/>
    </source>
</evidence>
<dbReference type="SUPFAM" id="SSF81382">
    <property type="entry name" value="Skp1 dimerisation domain-like"/>
    <property type="match status" value="1"/>
</dbReference>
<dbReference type="InterPro" id="IPR011333">
    <property type="entry name" value="SKP1/BTB/POZ_sf"/>
</dbReference>
<dbReference type="Proteomes" id="UP000050741">
    <property type="component" value="Unassembled WGS sequence"/>
</dbReference>
<organism evidence="2 3">
    <name type="scientific">Globodera pallida</name>
    <name type="common">Potato cyst nematode worm</name>
    <name type="synonym">Heterodera pallida</name>
    <dbReference type="NCBI Taxonomy" id="36090"/>
    <lineage>
        <taxon>Eukaryota</taxon>
        <taxon>Metazoa</taxon>
        <taxon>Ecdysozoa</taxon>
        <taxon>Nematoda</taxon>
        <taxon>Chromadorea</taxon>
        <taxon>Rhabditida</taxon>
        <taxon>Tylenchina</taxon>
        <taxon>Tylenchomorpha</taxon>
        <taxon>Tylenchoidea</taxon>
        <taxon>Heteroderidae</taxon>
        <taxon>Heteroderinae</taxon>
        <taxon>Globodera</taxon>
    </lineage>
</organism>
<proteinExistence type="predicted"/>
<dbReference type="InterPro" id="IPR036296">
    <property type="entry name" value="SKP1-like_dim_sf"/>
</dbReference>
<reference evidence="3" key="3">
    <citation type="submission" date="2016-06" db="UniProtKB">
        <authorList>
            <consortium name="WormBaseParasite"/>
        </authorList>
    </citation>
    <scope>IDENTIFICATION</scope>
</reference>
<dbReference type="Gene3D" id="3.30.710.10">
    <property type="entry name" value="Potassium Channel Kv1.1, Chain A"/>
    <property type="match status" value="1"/>
</dbReference>
<evidence type="ECO:0000256" key="1">
    <source>
        <dbReference type="SAM" id="MobiDB-lite"/>
    </source>
</evidence>
<dbReference type="WBParaSite" id="GPLIN_000014300">
    <property type="protein sequence ID" value="GPLIN_000014300"/>
    <property type="gene ID" value="GPLIN_000014300"/>
</dbReference>
<reference evidence="2" key="2">
    <citation type="submission" date="2014-05" db="EMBL/GenBank/DDBJ databases">
        <title>The genome and life-stage specific transcriptomes of Globodera pallida elucidate key aspects of plant parasitism by a cyst nematode.</title>
        <authorList>
            <person name="Cotton J.A."/>
            <person name="Lilley C.J."/>
            <person name="Jones L.M."/>
            <person name="Kikuchi T."/>
            <person name="Reid A.J."/>
            <person name="Thorpe P."/>
            <person name="Tsai I.J."/>
            <person name="Beasley H."/>
            <person name="Blok V."/>
            <person name="Cock P.J.A."/>
            <person name="Van den Akker S.E."/>
            <person name="Holroyd N."/>
            <person name="Hunt M."/>
            <person name="Mantelin S."/>
            <person name="Naghra H."/>
            <person name="Pain A."/>
            <person name="Palomares-Rius J.E."/>
            <person name="Zarowiecki M."/>
            <person name="Berriman M."/>
            <person name="Jones J.T."/>
            <person name="Urwin P.E."/>
        </authorList>
    </citation>
    <scope>NUCLEOTIDE SEQUENCE [LARGE SCALE GENOMIC DNA]</scope>
    <source>
        <strain evidence="2">Lindley</strain>
    </source>
</reference>